<dbReference type="eggNOG" id="KOG1721">
    <property type="taxonomic scope" value="Eukaryota"/>
</dbReference>
<dbReference type="GO" id="GO:0005737">
    <property type="term" value="C:cytoplasm"/>
    <property type="evidence" value="ECO:0007669"/>
    <property type="project" value="TreeGrafter"/>
</dbReference>
<evidence type="ECO:0000256" key="4">
    <source>
        <dbReference type="ARBA" id="ARBA00022771"/>
    </source>
</evidence>
<keyword evidence="2" id="KW-0479">Metal-binding</keyword>
<gene>
    <name evidence="12" type="ORF">PFL1_04904</name>
</gene>
<dbReference type="GeneID" id="19319004"/>
<evidence type="ECO:0000313" key="13">
    <source>
        <dbReference type="Proteomes" id="UP000053664"/>
    </source>
</evidence>
<evidence type="ECO:0000256" key="7">
    <source>
        <dbReference type="ARBA" id="ARBA00023163"/>
    </source>
</evidence>
<evidence type="ECO:0000256" key="2">
    <source>
        <dbReference type="ARBA" id="ARBA00022723"/>
    </source>
</evidence>
<dbReference type="Gene3D" id="3.30.160.60">
    <property type="entry name" value="Classic Zinc Finger"/>
    <property type="match status" value="2"/>
</dbReference>
<name>A0A061H5T2_9BASI</name>
<evidence type="ECO:0000259" key="11">
    <source>
        <dbReference type="PROSITE" id="PS50157"/>
    </source>
</evidence>
<feature type="region of interest" description="Disordered" evidence="10">
    <location>
        <begin position="1"/>
        <end position="21"/>
    </location>
</feature>
<keyword evidence="3" id="KW-0677">Repeat</keyword>
<dbReference type="GO" id="GO:0000978">
    <property type="term" value="F:RNA polymerase II cis-regulatory region sequence-specific DNA binding"/>
    <property type="evidence" value="ECO:0007669"/>
    <property type="project" value="TreeGrafter"/>
</dbReference>
<dbReference type="GO" id="GO:0005634">
    <property type="term" value="C:nucleus"/>
    <property type="evidence" value="ECO:0007669"/>
    <property type="project" value="UniProtKB-SubCell"/>
</dbReference>
<dbReference type="InterPro" id="IPR036236">
    <property type="entry name" value="Znf_C2H2_sf"/>
</dbReference>
<dbReference type="EMBL" id="KE361639">
    <property type="protein sequence ID" value="EPQ27365.1"/>
    <property type="molecule type" value="Genomic_DNA"/>
</dbReference>
<dbReference type="InterPro" id="IPR013087">
    <property type="entry name" value="Znf_C2H2_type"/>
</dbReference>
<reference evidence="12 13" key="1">
    <citation type="journal article" date="2013" name="Plant Cell">
        <title>The transition from a phytopathogenic smut ancestor to an anamorphic biocontrol agent deciphered by comparative whole-genome analysis.</title>
        <authorList>
            <person name="Lefebvre F."/>
            <person name="Joly D.L."/>
            <person name="Labbe C."/>
            <person name="Teichmann B."/>
            <person name="Linning R."/>
            <person name="Belzile F."/>
            <person name="Bakkeren G."/>
            <person name="Belanger R.R."/>
        </authorList>
    </citation>
    <scope>NUCLEOTIDE SEQUENCE [LARGE SCALE GENOMIC DNA]</scope>
    <source>
        <strain evidence="12 13">PF-1</strain>
    </source>
</reference>
<feature type="region of interest" description="Disordered" evidence="10">
    <location>
        <begin position="101"/>
        <end position="140"/>
    </location>
</feature>
<feature type="region of interest" description="Disordered" evidence="10">
    <location>
        <begin position="589"/>
        <end position="621"/>
    </location>
</feature>
<dbReference type="PANTHER" id="PTHR47428:SF2">
    <property type="entry name" value="ZINC FINGER PROTEIN RSV1"/>
    <property type="match status" value="1"/>
</dbReference>
<keyword evidence="5" id="KW-0862">Zinc</keyword>
<evidence type="ECO:0000256" key="10">
    <source>
        <dbReference type="SAM" id="MobiDB-lite"/>
    </source>
</evidence>
<feature type="region of interest" description="Disordered" evidence="10">
    <location>
        <begin position="463"/>
        <end position="494"/>
    </location>
</feature>
<dbReference type="HOGENOM" id="CLU_402856_0_0_1"/>
<dbReference type="GO" id="GO:0008270">
    <property type="term" value="F:zinc ion binding"/>
    <property type="evidence" value="ECO:0007669"/>
    <property type="project" value="UniProtKB-KW"/>
</dbReference>
<evidence type="ECO:0000313" key="12">
    <source>
        <dbReference type="EMBL" id="EPQ27365.1"/>
    </source>
</evidence>
<dbReference type="PROSITE" id="PS50157">
    <property type="entry name" value="ZINC_FINGER_C2H2_2"/>
    <property type="match status" value="2"/>
</dbReference>
<feature type="compositionally biased region" description="Low complexity" evidence="10">
    <location>
        <begin position="101"/>
        <end position="113"/>
    </location>
</feature>
<dbReference type="Proteomes" id="UP000053664">
    <property type="component" value="Unassembled WGS sequence"/>
</dbReference>
<keyword evidence="4 9" id="KW-0863">Zinc-finger</keyword>
<evidence type="ECO:0000256" key="5">
    <source>
        <dbReference type="ARBA" id="ARBA00022833"/>
    </source>
</evidence>
<dbReference type="Pfam" id="PF00096">
    <property type="entry name" value="zf-C2H2"/>
    <property type="match status" value="2"/>
</dbReference>
<feature type="domain" description="C2H2-type" evidence="11">
    <location>
        <begin position="569"/>
        <end position="598"/>
    </location>
</feature>
<evidence type="ECO:0000256" key="1">
    <source>
        <dbReference type="ARBA" id="ARBA00004123"/>
    </source>
</evidence>
<proteinExistence type="predicted"/>
<dbReference type="InterPro" id="IPR051007">
    <property type="entry name" value="creA/MIG_C2H2-ZnF"/>
</dbReference>
<dbReference type="PROSITE" id="PS00028">
    <property type="entry name" value="ZINC_FINGER_C2H2_1"/>
    <property type="match status" value="2"/>
</dbReference>
<dbReference type="PANTHER" id="PTHR47428">
    <property type="entry name" value="REGULATORY PROTEIN MIG1-RELATED"/>
    <property type="match status" value="1"/>
</dbReference>
<organism evidence="12 13">
    <name type="scientific">Pseudozyma flocculosa PF-1</name>
    <dbReference type="NCBI Taxonomy" id="1277687"/>
    <lineage>
        <taxon>Eukaryota</taxon>
        <taxon>Fungi</taxon>
        <taxon>Dikarya</taxon>
        <taxon>Basidiomycota</taxon>
        <taxon>Ustilaginomycotina</taxon>
        <taxon>Ustilaginomycetes</taxon>
        <taxon>Ustilaginales</taxon>
        <taxon>Ustilaginaceae</taxon>
        <taxon>Pseudozyma</taxon>
    </lineage>
</organism>
<protein>
    <recommendedName>
        <fullName evidence="11">C2H2-type domain-containing protein</fullName>
    </recommendedName>
</protein>
<evidence type="ECO:0000256" key="3">
    <source>
        <dbReference type="ARBA" id="ARBA00022737"/>
    </source>
</evidence>
<feature type="compositionally biased region" description="Polar residues" evidence="10">
    <location>
        <begin position="1"/>
        <end position="11"/>
    </location>
</feature>
<sequence>MDEQYFSSPHDGSSFDLGGSGCAPMGFSPSIDANGGLPFTLSNGLETPSSFLMELQRKRADTVTTLKPDFEISTPLEVDEDGIEIDIPVRKRALQRLSLTSSIASSAPSTGTSDLDGYDPTGFESESDAQSSSSPTGEGAVGAARWGFNAAPSLADLSVAFAATTDRTPDLVHWRSNTTMQASYYQRNVRSPSASSAHGYDAFDNLGHSTDFSFAEFIDEDAKSTSQDDETKIQEAVDGAQALSLASSGSSVGRPSLVAAESSDSVFSFASTSALSAAGPSTPVKQSMPLPFYGQIPNHAVNSPHSPALHLLAADQSPTTVCGVTEPHTCSQACQLPSDMGGQHAAPTAAAAYAAQHRAALPPHLGQAAMGSPFHSPVAAADPHQWPVPRPLHLHDIGVATHGYPTQAMSFSQSAPSHVAQNPEMFGAGLMASPVPSSPAFSARSSSPYPTPVRPMYPSALLQQHQPQPHPHPLGLGVAGPSSQAASEGPDSPMTKAQQLVQHLWNPYAGLITKRSRGRRVPSKPEEMNNLGKSGKVYTCKVPGCGKCFKRSEHLKRHVRSIHTDDKPFVCSYPNCQKRFSRHDNLNQHARVHSSTASGGPAREGPGPMSQINEDGSAATTTASSSAYAGYGIEMQDANLAMQREGYFSFDSGAAPGHADGRMPTAAPSIGIDGYPAGLGEHQ</sequence>
<dbReference type="SMART" id="SM00355">
    <property type="entry name" value="ZnF_C2H2"/>
    <property type="match status" value="2"/>
</dbReference>
<dbReference type="GO" id="GO:0000433">
    <property type="term" value="P:carbon catabolite repression of transcription from RNA polymerase II promoter by glucose"/>
    <property type="evidence" value="ECO:0007669"/>
    <property type="project" value="TreeGrafter"/>
</dbReference>
<dbReference type="OrthoDB" id="6365676at2759"/>
<dbReference type="SUPFAM" id="SSF57667">
    <property type="entry name" value="beta-beta-alpha zinc fingers"/>
    <property type="match status" value="1"/>
</dbReference>
<keyword evidence="6" id="KW-0805">Transcription regulation</keyword>
<dbReference type="AlphaFoldDB" id="A0A061H5T2"/>
<dbReference type="RefSeq" id="XP_007880625.1">
    <property type="nucleotide sequence ID" value="XM_007882434.1"/>
</dbReference>
<accession>A0A061H5T2</accession>
<evidence type="ECO:0000256" key="8">
    <source>
        <dbReference type="ARBA" id="ARBA00023242"/>
    </source>
</evidence>
<keyword evidence="8" id="KW-0539">Nucleus</keyword>
<evidence type="ECO:0000256" key="9">
    <source>
        <dbReference type="PROSITE-ProRule" id="PRU00042"/>
    </source>
</evidence>
<dbReference type="FunFam" id="3.30.160.60:FF:002343">
    <property type="entry name" value="Zinc finger protein 33A"/>
    <property type="match status" value="1"/>
</dbReference>
<dbReference type="KEGG" id="pfp:PFL1_04904"/>
<keyword evidence="7" id="KW-0804">Transcription</keyword>
<comment type="subcellular location">
    <subcellularLocation>
        <location evidence="1">Nucleus</location>
    </subcellularLocation>
</comment>
<evidence type="ECO:0000256" key="6">
    <source>
        <dbReference type="ARBA" id="ARBA00023015"/>
    </source>
</evidence>
<feature type="domain" description="C2H2-type" evidence="11">
    <location>
        <begin position="538"/>
        <end position="568"/>
    </location>
</feature>